<proteinExistence type="predicted"/>
<gene>
    <name evidence="7" type="ORF">ELD05_07015</name>
</gene>
<dbReference type="Proteomes" id="UP000282930">
    <property type="component" value="Chromosome"/>
</dbReference>
<dbReference type="GO" id="GO:0051539">
    <property type="term" value="F:4 iron, 4 sulfur cluster binding"/>
    <property type="evidence" value="ECO:0007669"/>
    <property type="project" value="UniProtKB-KW"/>
</dbReference>
<dbReference type="PANTHER" id="PTHR43560">
    <property type="entry name" value="ION-TRANSLOCATING OXIDOREDUCTASE COMPLEX SUBUNIT B"/>
    <property type="match status" value="1"/>
</dbReference>
<dbReference type="KEGG" id="ccha:ELD05_07015"/>
<dbReference type="InterPro" id="IPR050395">
    <property type="entry name" value="4Fe4S_Ferredoxin_RnfB"/>
</dbReference>
<dbReference type="Gene3D" id="3.40.950.10">
    <property type="entry name" value="Fe-only Hydrogenase (Larger Subunit), Chain L, domain 3"/>
    <property type="match status" value="1"/>
</dbReference>
<dbReference type="PROSITE" id="PS00198">
    <property type="entry name" value="4FE4S_FER_1"/>
    <property type="match status" value="1"/>
</dbReference>
<sequence>MPFNLHSIMLDREKCRGCTNCIKKCPTEAIRVRSSKARIIDQRCIDCGECIRTCPYHAKYAVTNSLDDIKKYEYKVALPAPSFYAQFETDDINKLLHALLEIGFDDIFEVAKAAEIVTEFTKEFISKKRDKRPIISSACPAVVRLIQTKFPDLIDNILPLASPMEVAAHLAKKRINRQKGIEIDRIGAFFISPCAAKMTYVNLPLGFERSYVDGVIAIKDIYGLVRSKLKSMNDVEPISISSGKGIGWAASGGESLALGIDEYVNVDGIHNVIKVLEEIENGRLNNIVYFEGLACSGGCVGGPLTVENPYVAKNRIKKWSSKLADKAQILEENTRKIVNDLGIKMEDLLFRKELEANPVLELDSDIEEAMKKYERVNEILKILPGLDCGACGSPTCKTLAEDIVRGLANDTDCIFILRENIKELANKMVELSNKLPPSLERDEE</sequence>
<feature type="domain" description="4Fe-4S ferredoxin-type" evidence="5">
    <location>
        <begin position="6"/>
        <end position="35"/>
    </location>
</feature>
<evidence type="ECO:0000313" key="8">
    <source>
        <dbReference type="Proteomes" id="UP000282930"/>
    </source>
</evidence>
<dbReference type="PROSITE" id="PS51379">
    <property type="entry name" value="4FE4S_FER_2"/>
    <property type="match status" value="2"/>
</dbReference>
<dbReference type="InterPro" id="IPR007202">
    <property type="entry name" value="4Fe-4S_dom"/>
</dbReference>
<name>A0A3T0D5U0_9FIRM</name>
<dbReference type="RefSeq" id="WP_127351871.1">
    <property type="nucleotide sequence ID" value="NZ_CP034791.1"/>
</dbReference>
<evidence type="ECO:0000256" key="2">
    <source>
        <dbReference type="ARBA" id="ARBA00022723"/>
    </source>
</evidence>
<dbReference type="Pfam" id="PF13237">
    <property type="entry name" value="Fer4_10"/>
    <property type="match status" value="1"/>
</dbReference>
<protein>
    <submittedName>
        <fullName evidence="7">4Fe-4S dicluster domain-containing protein</fullName>
    </submittedName>
</protein>
<dbReference type="EMBL" id="CP034791">
    <property type="protein sequence ID" value="AZT90414.1"/>
    <property type="molecule type" value="Genomic_DNA"/>
</dbReference>
<dbReference type="PANTHER" id="PTHR43560:SF1">
    <property type="entry name" value="ION-TRANSLOCATING OXIDOREDUCTASE COMPLEX SUBUNIT B"/>
    <property type="match status" value="1"/>
</dbReference>
<dbReference type="SUPFAM" id="SSF53920">
    <property type="entry name" value="Fe-only hydrogenase"/>
    <property type="match status" value="1"/>
</dbReference>
<reference evidence="7 8" key="1">
    <citation type="submission" date="2018-12" db="EMBL/GenBank/DDBJ databases">
        <title>Genome sequence from the cellulolytic species, Caldicellulosiruptor changbaiensis.</title>
        <authorList>
            <person name="Blumer-Schuette S.E."/>
            <person name="Mendoza C."/>
        </authorList>
    </citation>
    <scope>NUCLEOTIDE SEQUENCE [LARGE SCALE GENOMIC DNA]</scope>
    <source>
        <strain evidence="7 8">CBS-Z</strain>
    </source>
</reference>
<evidence type="ECO:0000256" key="4">
    <source>
        <dbReference type="ARBA" id="ARBA00023014"/>
    </source>
</evidence>
<evidence type="ECO:0000256" key="3">
    <source>
        <dbReference type="ARBA" id="ARBA00023004"/>
    </source>
</evidence>
<dbReference type="AlphaFoldDB" id="A0A3T0D5U0"/>
<dbReference type="InterPro" id="IPR017900">
    <property type="entry name" value="4Fe4S_Fe_S_CS"/>
</dbReference>
<keyword evidence="1" id="KW-0004">4Fe-4S</keyword>
<accession>A0A3T0D5U0</accession>
<dbReference type="InterPro" id="IPR017896">
    <property type="entry name" value="4Fe4S_Fe-S-bd"/>
</dbReference>
<feature type="domain" description="4Fe-4S ferredoxin-type" evidence="5">
    <location>
        <begin position="36"/>
        <end position="64"/>
    </location>
</feature>
<keyword evidence="8" id="KW-1185">Reference proteome</keyword>
<evidence type="ECO:0000256" key="1">
    <source>
        <dbReference type="ARBA" id="ARBA00022485"/>
    </source>
</evidence>
<feature type="domain" description="4Fe-4S" evidence="6">
    <location>
        <begin position="371"/>
        <end position="430"/>
    </location>
</feature>
<dbReference type="Gene3D" id="1.10.15.40">
    <property type="entry name" value="Electron transport complex subunit B, putative Fe-S cluster"/>
    <property type="match status" value="1"/>
</dbReference>
<keyword evidence="2" id="KW-0479">Metal-binding</keyword>
<evidence type="ECO:0000259" key="5">
    <source>
        <dbReference type="PROSITE" id="PS51379"/>
    </source>
</evidence>
<keyword evidence="4" id="KW-0411">Iron-sulfur</keyword>
<evidence type="ECO:0000259" key="6">
    <source>
        <dbReference type="PROSITE" id="PS51656"/>
    </source>
</evidence>
<keyword evidence="3" id="KW-0408">Iron</keyword>
<organism evidence="7 8">
    <name type="scientific">Caldicellulosiruptor changbaiensis</name>
    <dbReference type="NCBI Taxonomy" id="1222016"/>
    <lineage>
        <taxon>Bacteria</taxon>
        <taxon>Bacillati</taxon>
        <taxon>Bacillota</taxon>
        <taxon>Bacillota incertae sedis</taxon>
        <taxon>Caldicellulosiruptorales</taxon>
        <taxon>Caldicellulosiruptoraceae</taxon>
        <taxon>Caldicellulosiruptor</taxon>
    </lineage>
</organism>
<dbReference type="PROSITE" id="PS51656">
    <property type="entry name" value="4FE4S"/>
    <property type="match status" value="1"/>
</dbReference>
<dbReference type="InterPro" id="IPR009016">
    <property type="entry name" value="Fe_hydrogenase"/>
</dbReference>
<dbReference type="Pfam" id="PF02906">
    <property type="entry name" value="Fe_hyd_lg_C"/>
    <property type="match status" value="2"/>
</dbReference>
<dbReference type="InterPro" id="IPR004108">
    <property type="entry name" value="Fe_hydrogenase_lsu_C"/>
</dbReference>
<evidence type="ECO:0000313" key="7">
    <source>
        <dbReference type="EMBL" id="AZT90414.1"/>
    </source>
</evidence>
<dbReference type="SUPFAM" id="SSF54862">
    <property type="entry name" value="4Fe-4S ferredoxins"/>
    <property type="match status" value="1"/>
</dbReference>
<dbReference type="Pfam" id="PF04060">
    <property type="entry name" value="FeS"/>
    <property type="match status" value="1"/>
</dbReference>
<dbReference type="Gene3D" id="3.30.70.20">
    <property type="match status" value="1"/>
</dbReference>
<dbReference type="GO" id="GO:0046872">
    <property type="term" value="F:metal ion binding"/>
    <property type="evidence" value="ECO:0007669"/>
    <property type="project" value="UniProtKB-KW"/>
</dbReference>